<reference evidence="9 10" key="1">
    <citation type="submission" date="2024-04" db="EMBL/GenBank/DDBJ databases">
        <authorList>
            <person name="Fracassetti M."/>
        </authorList>
    </citation>
    <scope>NUCLEOTIDE SEQUENCE [LARGE SCALE GENOMIC DNA]</scope>
</reference>
<keyword evidence="6" id="KW-1015">Disulfide bond</keyword>
<dbReference type="GO" id="GO:0010052">
    <property type="term" value="P:guard cell differentiation"/>
    <property type="evidence" value="ECO:0007669"/>
    <property type="project" value="UniProtKB-UniRule"/>
</dbReference>
<evidence type="ECO:0000256" key="3">
    <source>
        <dbReference type="ARBA" id="ARBA00022473"/>
    </source>
</evidence>
<organism evidence="9 10">
    <name type="scientific">Linum trigynum</name>
    <dbReference type="NCBI Taxonomy" id="586398"/>
    <lineage>
        <taxon>Eukaryota</taxon>
        <taxon>Viridiplantae</taxon>
        <taxon>Streptophyta</taxon>
        <taxon>Embryophyta</taxon>
        <taxon>Tracheophyta</taxon>
        <taxon>Spermatophyta</taxon>
        <taxon>Magnoliopsida</taxon>
        <taxon>eudicotyledons</taxon>
        <taxon>Gunneridae</taxon>
        <taxon>Pentapetalae</taxon>
        <taxon>rosids</taxon>
        <taxon>fabids</taxon>
        <taxon>Malpighiales</taxon>
        <taxon>Linaceae</taxon>
        <taxon>Linum</taxon>
    </lineage>
</organism>
<dbReference type="AlphaFoldDB" id="A0AAV2FQN0"/>
<feature type="region of interest" description="Disordered" evidence="8">
    <location>
        <begin position="38"/>
        <end position="60"/>
    </location>
</feature>
<evidence type="ECO:0000256" key="8">
    <source>
        <dbReference type="SAM" id="MobiDB-lite"/>
    </source>
</evidence>
<evidence type="ECO:0000256" key="7">
    <source>
        <dbReference type="RuleBase" id="RU367102"/>
    </source>
</evidence>
<keyword evidence="4 7" id="KW-0964">Secreted</keyword>
<comment type="subcellular location">
    <subcellularLocation>
        <location evidence="1 7">Secreted</location>
    </subcellularLocation>
</comment>
<feature type="chain" id="PRO_5043109062" description="Epidermal patterning factor-like protein" evidence="7">
    <location>
        <begin position="26"/>
        <end position="129"/>
    </location>
</feature>
<evidence type="ECO:0000256" key="2">
    <source>
        <dbReference type="ARBA" id="ARBA00008127"/>
    </source>
</evidence>
<keyword evidence="3 7" id="KW-0217">Developmental protein</keyword>
<dbReference type="PANTHER" id="PTHR33109:SF3">
    <property type="entry name" value="EPIDERMAL PATTERNING FACTOR-LIKE PROTEIN"/>
    <property type="match status" value="1"/>
</dbReference>
<evidence type="ECO:0000256" key="6">
    <source>
        <dbReference type="ARBA" id="ARBA00023157"/>
    </source>
</evidence>
<dbReference type="InterPro" id="IPR039455">
    <property type="entry name" value="EPFL"/>
</dbReference>
<gene>
    <name evidence="9" type="ORF">LTRI10_LOCUS39896</name>
</gene>
<dbReference type="EMBL" id="OZ034820">
    <property type="protein sequence ID" value="CAL1399725.1"/>
    <property type="molecule type" value="Genomic_DNA"/>
</dbReference>
<protein>
    <recommendedName>
        <fullName evidence="7">Epidermal patterning factor-like protein</fullName>
    </recommendedName>
</protein>
<proteinExistence type="inferred from homology"/>
<evidence type="ECO:0000313" key="9">
    <source>
        <dbReference type="EMBL" id="CAL1399725.1"/>
    </source>
</evidence>
<name>A0AAV2FQN0_9ROSI</name>
<evidence type="ECO:0000256" key="4">
    <source>
        <dbReference type="ARBA" id="ARBA00022525"/>
    </source>
</evidence>
<accession>A0AAV2FQN0</accession>
<dbReference type="Pfam" id="PF17181">
    <property type="entry name" value="EPF"/>
    <property type="match status" value="1"/>
</dbReference>
<evidence type="ECO:0000313" key="10">
    <source>
        <dbReference type="Proteomes" id="UP001497516"/>
    </source>
</evidence>
<keyword evidence="10" id="KW-1185">Reference proteome</keyword>
<sequence>MDPKTITTCSLLLLVLALQMNLVCSTSRPLTANQPVISQQPSQSVLEVESGTHLSSNQGIGEEAYNSKGFGKIGSSPPNCEHKCYGCSPCEAIEVPTTSRSHSHGLRLSYANYEPESWKCKCGPSFYSP</sequence>
<feature type="signal peptide" evidence="7">
    <location>
        <begin position="1"/>
        <end position="25"/>
    </location>
</feature>
<dbReference type="GO" id="GO:0005576">
    <property type="term" value="C:extracellular region"/>
    <property type="evidence" value="ECO:0007669"/>
    <property type="project" value="UniProtKB-SubCell"/>
</dbReference>
<comment type="similarity">
    <text evidence="2 7">Belongs to the plant cysteine rich small secretory peptide family. Epidermal patterning factor subfamily.</text>
</comment>
<comment type="function">
    <text evidence="7">Controls stomatal patterning.</text>
</comment>
<dbReference type="PANTHER" id="PTHR33109">
    <property type="entry name" value="EPIDERMAL PATTERNING FACTOR-LIKE PROTEIN 4"/>
    <property type="match status" value="1"/>
</dbReference>
<evidence type="ECO:0000256" key="5">
    <source>
        <dbReference type="ARBA" id="ARBA00022729"/>
    </source>
</evidence>
<dbReference type="Proteomes" id="UP001497516">
    <property type="component" value="Chromosome 7"/>
</dbReference>
<keyword evidence="5 7" id="KW-0732">Signal</keyword>
<evidence type="ECO:0000256" key="1">
    <source>
        <dbReference type="ARBA" id="ARBA00004613"/>
    </source>
</evidence>